<dbReference type="EMBL" id="CP029553">
    <property type="protein sequence ID" value="AWN47631.1"/>
    <property type="molecule type" value="Genomic_DNA"/>
</dbReference>
<keyword evidence="2" id="KW-1185">Reference proteome</keyword>
<dbReference type="OrthoDB" id="8253545at2"/>
<evidence type="ECO:0000313" key="2">
    <source>
        <dbReference type="Proteomes" id="UP000245444"/>
    </source>
</evidence>
<proteinExistence type="predicted"/>
<protein>
    <submittedName>
        <fullName evidence="1">Uncharacterized protein</fullName>
    </submittedName>
</protein>
<evidence type="ECO:0000313" key="1">
    <source>
        <dbReference type="EMBL" id="AWN47631.1"/>
    </source>
</evidence>
<dbReference type="RefSeq" id="WP_109959956.1">
    <property type="nucleotide sequence ID" value="NZ_CP029553.1"/>
</dbReference>
<dbReference type="Pfam" id="PF19551">
    <property type="entry name" value="DUF6074"/>
    <property type="match status" value="1"/>
</dbReference>
<gene>
    <name evidence="1" type="ORF">DK419_16015</name>
</gene>
<organism evidence="1 2">
    <name type="scientific">Methylobacterium terrae</name>
    <dbReference type="NCBI Taxonomy" id="2202827"/>
    <lineage>
        <taxon>Bacteria</taxon>
        <taxon>Pseudomonadati</taxon>
        <taxon>Pseudomonadota</taxon>
        <taxon>Alphaproteobacteria</taxon>
        <taxon>Hyphomicrobiales</taxon>
        <taxon>Methylobacteriaceae</taxon>
        <taxon>Methylobacterium</taxon>
    </lineage>
</organism>
<name>A0A2U8WQ59_9HYPH</name>
<sequence length="83" mass="9453">MSATVLPFRFCRRLPQIRRTAGYMVSLSDHHAEAHLAEQLKRLSSSLRRKGVAEDLIQTELANYEYAIRAQLLRLLLDEGDAA</sequence>
<dbReference type="AlphaFoldDB" id="A0A2U8WQ59"/>
<reference evidence="1 2" key="1">
    <citation type="submission" date="2018-05" db="EMBL/GenBank/DDBJ databases">
        <title>Complete Genome Sequence of Methylobacterium sp. 17Sr1-28.</title>
        <authorList>
            <person name="Srinivasan S."/>
        </authorList>
    </citation>
    <scope>NUCLEOTIDE SEQUENCE [LARGE SCALE GENOMIC DNA]</scope>
    <source>
        <strain evidence="1 2">17Sr1-28</strain>
    </source>
</reference>
<dbReference type="Proteomes" id="UP000245444">
    <property type="component" value="Chromosome"/>
</dbReference>
<dbReference type="InterPro" id="IPR045720">
    <property type="entry name" value="DUF6074"/>
</dbReference>
<dbReference type="KEGG" id="mtea:DK419_16015"/>
<accession>A0A2U8WQ59</accession>